<comment type="subcellular location">
    <subcellularLocation>
        <location evidence="1">Cell membrane</location>
        <topology evidence="1">Multi-pass membrane protein</topology>
    </subcellularLocation>
</comment>
<evidence type="ECO:0000256" key="4">
    <source>
        <dbReference type="ARBA" id="ARBA00022989"/>
    </source>
</evidence>
<dbReference type="OrthoDB" id="571413at2"/>
<feature type="transmembrane region" description="Helical" evidence="6">
    <location>
        <begin position="170"/>
        <end position="192"/>
    </location>
</feature>
<dbReference type="CDD" id="cd13128">
    <property type="entry name" value="MATE_Wzx_like"/>
    <property type="match status" value="1"/>
</dbReference>
<dbReference type="EMBL" id="AP018227">
    <property type="protein sequence ID" value="BAY86599.1"/>
    <property type="molecule type" value="Genomic_DNA"/>
</dbReference>
<accession>A0A1Z4LZE3</accession>
<keyword evidence="3 6" id="KW-0812">Transmembrane</keyword>
<evidence type="ECO:0000256" key="6">
    <source>
        <dbReference type="SAM" id="Phobius"/>
    </source>
</evidence>
<feature type="transmembrane region" description="Helical" evidence="6">
    <location>
        <begin position="384"/>
        <end position="402"/>
    </location>
</feature>
<feature type="transmembrane region" description="Helical" evidence="6">
    <location>
        <begin position="244"/>
        <end position="269"/>
    </location>
</feature>
<evidence type="ECO:0000256" key="1">
    <source>
        <dbReference type="ARBA" id="ARBA00004651"/>
    </source>
</evidence>
<gene>
    <name evidence="7" type="ORF">NIES267_61090</name>
</gene>
<feature type="transmembrane region" description="Helical" evidence="6">
    <location>
        <begin position="41"/>
        <end position="58"/>
    </location>
</feature>
<dbReference type="InterPro" id="IPR002797">
    <property type="entry name" value="Polysacc_synth"/>
</dbReference>
<keyword evidence="5 6" id="KW-0472">Membrane</keyword>
<feature type="transmembrane region" description="Helical" evidence="6">
    <location>
        <begin position="79"/>
        <end position="106"/>
    </location>
</feature>
<evidence type="ECO:0000313" key="8">
    <source>
        <dbReference type="Proteomes" id="UP000218418"/>
    </source>
</evidence>
<dbReference type="Pfam" id="PF01943">
    <property type="entry name" value="Polysacc_synt"/>
    <property type="match status" value="1"/>
</dbReference>
<feature type="transmembrane region" description="Helical" evidence="6">
    <location>
        <begin position="213"/>
        <end position="238"/>
    </location>
</feature>
<name>A0A1Z4LZE3_9CYAN</name>
<sequence length="479" mass="53980">MEGLRKLLGNSFSLLLNRLTQSITTFILVASIARIMGAYELGQYMLAFSYYYVFMTLASQGFKTLFTREISRNPTEVPAYLISGTFLQLLFSVVGYAVLTITVYFLPYNQDTSTVCYVLGLAVIPFSLSNVTEAIFQAEEKMHLIAVSTVPIYIVRLLLMVWAMNLNQNVSVVSAIMVGSECLIFLIEWCLVSQFIKYKWHLDWKFMWETTKASGSFIVIEGISVLGYRLQVFILSLFGGELVVGLYGAVAQLMQPFQIISHSLVLAVFPKMTKAISSGKDSQRQISQITIEILLVVALPLIVGLVFVGKDLLVLLYHDPSFAEAQLALNIFSLGLIASSFVRPLSYLLVANGFEKVNLWQVFITTILDVLLSIVLVSQYKLNGAASTVIFTDFVALFIYLFEVHRRLFKLEYWSVISRPLIVSILMTGVLFVLQQFNLNIIFVLLISTLSYFLFVGSLGIYTVYTSQEEWAKLLLKRK</sequence>
<keyword evidence="8" id="KW-1185">Reference proteome</keyword>
<feature type="transmembrane region" description="Helical" evidence="6">
    <location>
        <begin position="414"/>
        <end position="435"/>
    </location>
</feature>
<feature type="transmembrane region" description="Helical" evidence="6">
    <location>
        <begin position="357"/>
        <end position="378"/>
    </location>
</feature>
<keyword evidence="4 6" id="KW-1133">Transmembrane helix</keyword>
<proteinExistence type="predicted"/>
<evidence type="ECO:0000256" key="2">
    <source>
        <dbReference type="ARBA" id="ARBA00022475"/>
    </source>
</evidence>
<feature type="transmembrane region" description="Helical" evidence="6">
    <location>
        <begin position="441"/>
        <end position="465"/>
    </location>
</feature>
<feature type="transmembrane region" description="Helical" evidence="6">
    <location>
        <begin position="144"/>
        <end position="164"/>
    </location>
</feature>
<dbReference type="Proteomes" id="UP000218418">
    <property type="component" value="Chromosome"/>
</dbReference>
<keyword evidence="2" id="KW-1003">Cell membrane</keyword>
<dbReference type="GO" id="GO:0005886">
    <property type="term" value="C:plasma membrane"/>
    <property type="evidence" value="ECO:0007669"/>
    <property type="project" value="UniProtKB-SubCell"/>
</dbReference>
<organism evidence="7 8">
    <name type="scientific">Calothrix parasitica NIES-267</name>
    <dbReference type="NCBI Taxonomy" id="1973488"/>
    <lineage>
        <taxon>Bacteria</taxon>
        <taxon>Bacillati</taxon>
        <taxon>Cyanobacteriota</taxon>
        <taxon>Cyanophyceae</taxon>
        <taxon>Nostocales</taxon>
        <taxon>Calotrichaceae</taxon>
        <taxon>Calothrix</taxon>
    </lineage>
</organism>
<feature type="transmembrane region" description="Helical" evidence="6">
    <location>
        <begin position="289"/>
        <end position="308"/>
    </location>
</feature>
<dbReference type="InterPro" id="IPR050833">
    <property type="entry name" value="Poly_Biosynth_Transport"/>
</dbReference>
<evidence type="ECO:0000313" key="7">
    <source>
        <dbReference type="EMBL" id="BAY86599.1"/>
    </source>
</evidence>
<reference evidence="7 8" key="1">
    <citation type="submission" date="2017-06" db="EMBL/GenBank/DDBJ databases">
        <title>Genome sequencing of cyanobaciteial culture collection at National Institute for Environmental Studies (NIES).</title>
        <authorList>
            <person name="Hirose Y."/>
            <person name="Shimura Y."/>
            <person name="Fujisawa T."/>
            <person name="Nakamura Y."/>
            <person name="Kawachi M."/>
        </authorList>
    </citation>
    <scope>NUCLEOTIDE SEQUENCE [LARGE SCALE GENOMIC DNA]</scope>
    <source>
        <strain evidence="7 8">NIES-267</strain>
    </source>
</reference>
<evidence type="ECO:0000256" key="5">
    <source>
        <dbReference type="ARBA" id="ARBA00023136"/>
    </source>
</evidence>
<dbReference type="AlphaFoldDB" id="A0A1Z4LZE3"/>
<evidence type="ECO:0000256" key="3">
    <source>
        <dbReference type="ARBA" id="ARBA00022692"/>
    </source>
</evidence>
<feature type="transmembrane region" description="Helical" evidence="6">
    <location>
        <begin position="12"/>
        <end position="35"/>
    </location>
</feature>
<feature type="transmembrane region" description="Helical" evidence="6">
    <location>
        <begin position="328"/>
        <end position="350"/>
    </location>
</feature>
<protein>
    <submittedName>
        <fullName evidence="7">Polysaccharide biosynthesis protein</fullName>
    </submittedName>
</protein>
<feature type="transmembrane region" description="Helical" evidence="6">
    <location>
        <begin position="112"/>
        <end position="132"/>
    </location>
</feature>
<dbReference type="PANTHER" id="PTHR30250:SF11">
    <property type="entry name" value="O-ANTIGEN TRANSPORTER-RELATED"/>
    <property type="match status" value="1"/>
</dbReference>
<dbReference type="PANTHER" id="PTHR30250">
    <property type="entry name" value="PST FAMILY PREDICTED COLANIC ACID TRANSPORTER"/>
    <property type="match status" value="1"/>
</dbReference>